<dbReference type="PANTHER" id="PTHR31604">
    <property type="entry name" value="PROTEIN LATERAL ROOT PRIMORDIUM 1"/>
    <property type="match status" value="1"/>
</dbReference>
<evidence type="ECO:0000256" key="11">
    <source>
        <dbReference type="SAM" id="MobiDB-lite"/>
    </source>
</evidence>
<dbReference type="Pfam" id="PF05142">
    <property type="entry name" value="DUF702"/>
    <property type="match status" value="1"/>
</dbReference>
<dbReference type="NCBIfam" id="TIGR01623">
    <property type="entry name" value="put_zinc_LRP1"/>
    <property type="match status" value="1"/>
</dbReference>
<dbReference type="GO" id="GO:0009734">
    <property type="term" value="P:auxin-activated signaling pathway"/>
    <property type="evidence" value="ECO:0007669"/>
    <property type="project" value="UniProtKB-KW"/>
</dbReference>
<evidence type="ECO:0000313" key="12">
    <source>
        <dbReference type="EMBL" id="KAF5745426.1"/>
    </source>
</evidence>
<dbReference type="AlphaFoldDB" id="A0A7J7DH88"/>
<dbReference type="GO" id="GO:0005634">
    <property type="term" value="C:nucleus"/>
    <property type="evidence" value="ECO:0007669"/>
    <property type="project" value="UniProtKB-SubCell"/>
</dbReference>
<dbReference type="InterPro" id="IPR006511">
    <property type="entry name" value="SHI_C"/>
</dbReference>
<dbReference type="GO" id="GO:0045893">
    <property type="term" value="P:positive regulation of DNA-templated transcription"/>
    <property type="evidence" value="ECO:0007669"/>
    <property type="project" value="TreeGrafter"/>
</dbReference>
<dbReference type="GO" id="GO:0003700">
    <property type="term" value="F:DNA-binding transcription factor activity"/>
    <property type="evidence" value="ECO:0007669"/>
    <property type="project" value="InterPro"/>
</dbReference>
<proteinExistence type="inferred from homology"/>
<evidence type="ECO:0000256" key="5">
    <source>
        <dbReference type="ARBA" id="ARBA00022833"/>
    </source>
</evidence>
<feature type="region of interest" description="Disordered" evidence="11">
    <location>
        <begin position="68"/>
        <end position="93"/>
    </location>
</feature>
<keyword evidence="10" id="KW-0927">Auxin signaling pathway</keyword>
<evidence type="ECO:0000256" key="7">
    <source>
        <dbReference type="ARBA" id="ARBA00023125"/>
    </source>
</evidence>
<comment type="caution">
    <text evidence="12">The sequence shown here is derived from an EMBL/GenBank/DDBJ whole genome shotgun (WGS) entry which is preliminary data.</text>
</comment>
<evidence type="ECO:0000313" key="13">
    <source>
        <dbReference type="Proteomes" id="UP000593562"/>
    </source>
</evidence>
<dbReference type="InterPro" id="IPR007818">
    <property type="entry name" value="SHI"/>
</dbReference>
<evidence type="ECO:0000256" key="4">
    <source>
        <dbReference type="ARBA" id="ARBA00022723"/>
    </source>
</evidence>
<keyword evidence="4" id="KW-0479">Metal-binding</keyword>
<keyword evidence="5" id="KW-0862">Zinc</keyword>
<keyword evidence="7" id="KW-0238">DNA-binding</keyword>
<keyword evidence="13" id="KW-1185">Reference proteome</keyword>
<dbReference type="EMBL" id="JAAARO010000007">
    <property type="protein sequence ID" value="KAF5745426.1"/>
    <property type="molecule type" value="Genomic_DNA"/>
</dbReference>
<evidence type="ECO:0000256" key="3">
    <source>
        <dbReference type="ARBA" id="ARBA00022473"/>
    </source>
</evidence>
<dbReference type="GO" id="GO:0046872">
    <property type="term" value="F:metal ion binding"/>
    <property type="evidence" value="ECO:0007669"/>
    <property type="project" value="UniProtKB-KW"/>
</dbReference>
<keyword evidence="6" id="KW-0073">Auxin biosynthesis</keyword>
<protein>
    <recommendedName>
        <fullName evidence="14">Protein SHI RELATED SEQUENCE 3</fullName>
    </recommendedName>
</protein>
<gene>
    <name evidence="12" type="ORF">HS088_TW07G01010</name>
</gene>
<name>A0A7J7DH88_TRIWF</name>
<dbReference type="OrthoDB" id="692274at2759"/>
<comment type="similarity">
    <text evidence="2">Belongs to the SHI protein family.</text>
</comment>
<evidence type="ECO:0000256" key="8">
    <source>
        <dbReference type="ARBA" id="ARBA00023159"/>
    </source>
</evidence>
<accession>A0A7J7DH88</accession>
<dbReference type="InterPro" id="IPR006510">
    <property type="entry name" value="Znf_LRP1"/>
</dbReference>
<dbReference type="GO" id="GO:0009851">
    <property type="term" value="P:auxin biosynthetic process"/>
    <property type="evidence" value="ECO:0007669"/>
    <property type="project" value="UniProtKB-KW"/>
</dbReference>
<evidence type="ECO:0000256" key="9">
    <source>
        <dbReference type="ARBA" id="ARBA00023242"/>
    </source>
</evidence>
<dbReference type="Proteomes" id="UP000593562">
    <property type="component" value="Unassembled WGS sequence"/>
</dbReference>
<keyword evidence="9" id="KW-0539">Nucleus</keyword>
<evidence type="ECO:0008006" key="14">
    <source>
        <dbReference type="Google" id="ProtNLM"/>
    </source>
</evidence>
<reference evidence="12 13" key="1">
    <citation type="journal article" date="2020" name="Nat. Commun.">
        <title>Genome of Tripterygium wilfordii and identification of cytochrome P450 involved in triptolide biosynthesis.</title>
        <authorList>
            <person name="Tu L."/>
            <person name="Su P."/>
            <person name="Zhang Z."/>
            <person name="Gao L."/>
            <person name="Wang J."/>
            <person name="Hu T."/>
            <person name="Zhou J."/>
            <person name="Zhang Y."/>
            <person name="Zhao Y."/>
            <person name="Liu Y."/>
            <person name="Song Y."/>
            <person name="Tong Y."/>
            <person name="Lu Y."/>
            <person name="Yang J."/>
            <person name="Xu C."/>
            <person name="Jia M."/>
            <person name="Peters R.J."/>
            <person name="Huang L."/>
            <person name="Gao W."/>
        </authorList>
    </citation>
    <scope>NUCLEOTIDE SEQUENCE [LARGE SCALE GENOMIC DNA]</scope>
    <source>
        <strain evidence="13">cv. XIE 37</strain>
        <tissue evidence="12">Leaf</tissue>
    </source>
</reference>
<dbReference type="NCBIfam" id="TIGR01624">
    <property type="entry name" value="LRP1_Cterm"/>
    <property type="match status" value="1"/>
</dbReference>
<organism evidence="12 13">
    <name type="scientific">Tripterygium wilfordii</name>
    <name type="common">Thunder God vine</name>
    <dbReference type="NCBI Taxonomy" id="458696"/>
    <lineage>
        <taxon>Eukaryota</taxon>
        <taxon>Viridiplantae</taxon>
        <taxon>Streptophyta</taxon>
        <taxon>Embryophyta</taxon>
        <taxon>Tracheophyta</taxon>
        <taxon>Spermatophyta</taxon>
        <taxon>Magnoliopsida</taxon>
        <taxon>eudicotyledons</taxon>
        <taxon>Gunneridae</taxon>
        <taxon>Pentapetalae</taxon>
        <taxon>rosids</taxon>
        <taxon>fabids</taxon>
        <taxon>Celastrales</taxon>
        <taxon>Celastraceae</taxon>
        <taxon>Tripterygium</taxon>
    </lineage>
</organism>
<evidence type="ECO:0000256" key="1">
    <source>
        <dbReference type="ARBA" id="ARBA00004123"/>
    </source>
</evidence>
<evidence type="ECO:0000256" key="6">
    <source>
        <dbReference type="ARBA" id="ARBA00023070"/>
    </source>
</evidence>
<dbReference type="GO" id="GO:0003677">
    <property type="term" value="F:DNA binding"/>
    <property type="evidence" value="ECO:0007669"/>
    <property type="project" value="UniProtKB-KW"/>
</dbReference>
<dbReference type="PANTHER" id="PTHR31604:SF16">
    <property type="entry name" value="PROTEIN SHI RELATED SEQUENCE 3"/>
    <property type="match status" value="1"/>
</dbReference>
<dbReference type="InParanoid" id="A0A7J7DH88"/>
<keyword evidence="8" id="KW-0010">Activator</keyword>
<evidence type="ECO:0000256" key="2">
    <source>
        <dbReference type="ARBA" id="ARBA00006911"/>
    </source>
</evidence>
<keyword evidence="3" id="KW-0217">Developmental protein</keyword>
<evidence type="ECO:0000256" key="10">
    <source>
        <dbReference type="ARBA" id="ARBA00023294"/>
    </source>
</evidence>
<comment type="subcellular location">
    <subcellularLocation>
        <location evidence="1">Nucleus</location>
    </subcellularLocation>
</comment>
<sequence>MMMMMLRGQSGFGSSRCQDCGNQSKKDCVYMRCRTCCNSKGFDCQTHVKSTWIPAYKRRQRHQQILVPASSLQQHNNPKRLREENPSSSELEEMNFPSEVNSLATFRGVRVSSIDEADDEKYAYQTSVNIGGHVFRGILYDQGPEASHYTQGESSSSQVHVANAAHHQALTTTTAASAAEEVPVLPPNSFPSPLNSFMSGMQFFQHPKSS</sequence>